<keyword evidence="1" id="KW-0732">Signal</keyword>
<gene>
    <name evidence="2" type="ORF">OM075_01895</name>
</gene>
<dbReference type="InterPro" id="IPR053713">
    <property type="entry name" value="Bact_OM_Channel_sf"/>
</dbReference>
<organism evidence="2 3">
    <name type="scientific">Plebeiibacterium sediminum</name>
    <dbReference type="NCBI Taxonomy" id="2992112"/>
    <lineage>
        <taxon>Bacteria</taxon>
        <taxon>Pseudomonadati</taxon>
        <taxon>Bacteroidota</taxon>
        <taxon>Bacteroidia</taxon>
        <taxon>Marinilabiliales</taxon>
        <taxon>Marinilabiliaceae</taxon>
        <taxon>Plebeiibacterium</taxon>
    </lineage>
</organism>
<dbReference type="EMBL" id="JAPDPJ010000001">
    <property type="protein sequence ID" value="MCW3785197.1"/>
    <property type="molecule type" value="Genomic_DNA"/>
</dbReference>
<dbReference type="Pfam" id="PF10677">
    <property type="entry name" value="DUF2490"/>
    <property type="match status" value="1"/>
</dbReference>
<accession>A0AAE3M108</accession>
<evidence type="ECO:0000256" key="1">
    <source>
        <dbReference type="ARBA" id="ARBA00022729"/>
    </source>
</evidence>
<protein>
    <submittedName>
        <fullName evidence="2">DUF2490 domain-containing protein</fullName>
    </submittedName>
</protein>
<reference evidence="2" key="1">
    <citation type="submission" date="2022-10" db="EMBL/GenBank/DDBJ databases">
        <authorList>
            <person name="Yu W.X."/>
        </authorList>
    </citation>
    <scope>NUCLEOTIDE SEQUENCE</scope>
    <source>
        <strain evidence="2">AAT</strain>
    </source>
</reference>
<dbReference type="AlphaFoldDB" id="A0AAE3M108"/>
<name>A0AAE3M108_9BACT</name>
<dbReference type="InterPro" id="IPR019619">
    <property type="entry name" value="DUF2490"/>
</dbReference>
<dbReference type="SUPFAM" id="SSF56935">
    <property type="entry name" value="Porins"/>
    <property type="match status" value="1"/>
</dbReference>
<evidence type="ECO:0000313" key="2">
    <source>
        <dbReference type="EMBL" id="MCW3785197.1"/>
    </source>
</evidence>
<dbReference type="Proteomes" id="UP001209229">
    <property type="component" value="Unassembled WGS sequence"/>
</dbReference>
<evidence type="ECO:0000313" key="3">
    <source>
        <dbReference type="Proteomes" id="UP001209229"/>
    </source>
</evidence>
<dbReference type="Gene3D" id="2.40.160.40">
    <property type="entry name" value="monomeric porin ompg"/>
    <property type="match status" value="1"/>
</dbReference>
<proteinExistence type="predicted"/>
<sequence>MKIRILVLFSFVLITSFMGIGPYAQTVEKEWQTRMAFQTSYKIIDDLTIEISPELRFDNEFKLDKYLLEGALEYEFLKHFSAGAGYRFLANKKKSGDTEYLHRYKFFASYQTKIKRWKPGFKLSYADYSDDEEEDSEYLRPKLSLAYNIRKSKITPKVGVEYFYQIPTSEWYKVRYNVSLDYKLMKKNYLNLGYKFDYYLNDYLNKNIIEISYKLKF</sequence>
<keyword evidence="3" id="KW-1185">Reference proteome</keyword>
<dbReference type="RefSeq" id="WP_301188768.1">
    <property type="nucleotide sequence ID" value="NZ_JAPDPJ010000001.1"/>
</dbReference>
<comment type="caution">
    <text evidence="2">The sequence shown here is derived from an EMBL/GenBank/DDBJ whole genome shotgun (WGS) entry which is preliminary data.</text>
</comment>